<protein>
    <submittedName>
        <fullName evidence="2">Thioredoxin family protein</fullName>
    </submittedName>
</protein>
<proteinExistence type="predicted"/>
<dbReference type="PANTHER" id="PTHR36450">
    <property type="entry name" value="THIOREDOXIN"/>
    <property type="match status" value="1"/>
</dbReference>
<dbReference type="NCBIfam" id="TIGR00412">
    <property type="entry name" value="redox_disulf_2"/>
    <property type="match status" value="1"/>
</dbReference>
<dbReference type="SUPFAM" id="SSF52833">
    <property type="entry name" value="Thioredoxin-like"/>
    <property type="match status" value="1"/>
</dbReference>
<dbReference type="InterPro" id="IPR005243">
    <property type="entry name" value="THIRX-like_proc"/>
</dbReference>
<gene>
    <name evidence="2" type="ORF">ACFQ39_11500</name>
</gene>
<organism evidence="2 3">
    <name type="scientific">Namhaeicola litoreus</name>
    <dbReference type="NCBI Taxonomy" id="1052145"/>
    <lineage>
        <taxon>Bacteria</taxon>
        <taxon>Pseudomonadati</taxon>
        <taxon>Bacteroidota</taxon>
        <taxon>Flavobacteriia</taxon>
        <taxon>Flavobacteriales</taxon>
        <taxon>Flavobacteriaceae</taxon>
        <taxon>Namhaeicola</taxon>
    </lineage>
</organism>
<dbReference type="Proteomes" id="UP001597201">
    <property type="component" value="Unassembled WGS sequence"/>
</dbReference>
<evidence type="ECO:0000259" key="1">
    <source>
        <dbReference type="Pfam" id="PF13192"/>
    </source>
</evidence>
<dbReference type="PANTHER" id="PTHR36450:SF1">
    <property type="entry name" value="THIOREDOXIN"/>
    <property type="match status" value="1"/>
</dbReference>
<dbReference type="RefSeq" id="WP_377179052.1">
    <property type="nucleotide sequence ID" value="NZ_JBHTMY010000003.1"/>
</dbReference>
<reference evidence="3" key="1">
    <citation type="journal article" date="2019" name="Int. J. Syst. Evol. Microbiol.">
        <title>The Global Catalogue of Microorganisms (GCM) 10K type strain sequencing project: providing services to taxonomists for standard genome sequencing and annotation.</title>
        <authorList>
            <consortium name="The Broad Institute Genomics Platform"/>
            <consortium name="The Broad Institute Genome Sequencing Center for Infectious Disease"/>
            <person name="Wu L."/>
            <person name="Ma J."/>
        </authorList>
    </citation>
    <scope>NUCLEOTIDE SEQUENCE [LARGE SCALE GENOMIC DNA]</scope>
    <source>
        <strain evidence="3">CCUG 61485</strain>
    </source>
</reference>
<dbReference type="EMBL" id="JBHTMY010000003">
    <property type="protein sequence ID" value="MFD1316243.1"/>
    <property type="molecule type" value="Genomic_DNA"/>
</dbReference>
<feature type="domain" description="Thioredoxin-like fold" evidence="1">
    <location>
        <begin position="5"/>
        <end position="77"/>
    </location>
</feature>
<dbReference type="Gene3D" id="3.40.30.10">
    <property type="entry name" value="Glutaredoxin"/>
    <property type="match status" value="1"/>
</dbReference>
<keyword evidence="3" id="KW-1185">Reference proteome</keyword>
<dbReference type="InterPro" id="IPR012336">
    <property type="entry name" value="Thioredoxin-like_fold"/>
</dbReference>
<comment type="caution">
    <text evidence="2">The sequence shown here is derived from an EMBL/GenBank/DDBJ whole genome shotgun (WGS) entry which is preliminary data.</text>
</comment>
<sequence length="86" mass="9680">MRRVIKILGTGCQKCRSMTGVVNDVVSENNIDATVEKVEDIMEIMKFNVLTTPALVIDEVITIKGRVPSKEEVLSLLEYLNPRLVY</sequence>
<accession>A0ABW3Y6N1</accession>
<dbReference type="PIRSF" id="PIRSF037031">
    <property type="entry name" value="Redox_disulphide_2"/>
    <property type="match status" value="1"/>
</dbReference>
<evidence type="ECO:0000313" key="2">
    <source>
        <dbReference type="EMBL" id="MFD1316243.1"/>
    </source>
</evidence>
<name>A0ABW3Y6N1_9FLAO</name>
<dbReference type="Pfam" id="PF13192">
    <property type="entry name" value="Thioredoxin_3"/>
    <property type="match status" value="1"/>
</dbReference>
<dbReference type="InterPro" id="IPR036249">
    <property type="entry name" value="Thioredoxin-like_sf"/>
</dbReference>
<evidence type="ECO:0000313" key="3">
    <source>
        <dbReference type="Proteomes" id="UP001597201"/>
    </source>
</evidence>